<proteinExistence type="predicted"/>
<feature type="region of interest" description="Disordered" evidence="4">
    <location>
        <begin position="273"/>
        <end position="292"/>
    </location>
</feature>
<dbReference type="InterPro" id="IPR052416">
    <property type="entry name" value="GTF3C_component"/>
</dbReference>
<keyword evidence="6" id="KW-1185">Reference proteome</keyword>
<dbReference type="EMBL" id="JAPDRL010000071">
    <property type="protein sequence ID" value="KAJ9659907.1"/>
    <property type="molecule type" value="Genomic_DNA"/>
</dbReference>
<dbReference type="Gene3D" id="2.130.10.10">
    <property type="entry name" value="YVTN repeat-like/Quinoprotein amine dehydrogenase"/>
    <property type="match status" value="1"/>
</dbReference>
<keyword evidence="2" id="KW-0804">Transcription</keyword>
<comment type="subcellular location">
    <subcellularLocation>
        <location evidence="1">Nucleus</location>
    </subcellularLocation>
</comment>
<feature type="region of interest" description="Disordered" evidence="4">
    <location>
        <begin position="658"/>
        <end position="733"/>
    </location>
</feature>
<protein>
    <recommendedName>
        <fullName evidence="7">Transcription factor TFIIIC complex subunit Tfc6</fullName>
    </recommendedName>
</protein>
<dbReference type="SUPFAM" id="SSF50978">
    <property type="entry name" value="WD40 repeat-like"/>
    <property type="match status" value="1"/>
</dbReference>
<gene>
    <name evidence="5" type="ORF">H2201_007166</name>
</gene>
<feature type="region of interest" description="Disordered" evidence="4">
    <location>
        <begin position="31"/>
        <end position="128"/>
    </location>
</feature>
<feature type="compositionally biased region" description="Acidic residues" evidence="4">
    <location>
        <begin position="84"/>
        <end position="94"/>
    </location>
</feature>
<sequence length="809" mass="88048">MSGIRKSGRQRPRKKYTVDAFAGLDINILNSSESESNGLPVELPEDLSDDQDYGEQNVEEEAGVADEDLSMDEGSGGDASAADNAEEQDTESDEHESVVEAGEPRMSIRKGSKKLIMPGQPHKTRPAEDAASNFHIRGVPEGHHHAAKEIRAANTFGPAPEDITPAIKARIKWGAQATLPSRTENNLGVGGMAYSFYYDDETRDLQATEGWTWYRDEGGKTAFDSRQSTKSLSAESAVPYLPKPKSDSQSFLMGPFTKQGCFTLGTGSSMHLTDAWPQSNHGRPRTRPKEGRDGWIINVGTRIHCMDWVPNQAGTTQYLAVSTLPTSGQMSAYMPFTGFVSSNAPAFTPSAPTPGSIQIWEFGTGSTPEGGVSLSAERRPRLRLVICTDWGDPKHSKWCQLPYKDLPDDSTSGTDVRLGLLAGIWGDGKIRVLDVRCPNSATASTQYVHISAAAFEVRAPGTVFTCVTWLSTKSIAAGCANGFVAVFDISKTLTTHSPSTSSNPRPSLYQCFHQAYILSLVSAHPSRPYFLATSSMDGYLRLTDLRAPNLDYVYSQRSRVGSLPIAWHEVSQSVLVADELYKVQCVLLRRFYTNVAVARFSAQPLSIATSPVHPFALVACADGTVTATNPFRRAIDNKVTVFQQKWFGHEWRRGIKANERADSRAESHQDTATSQQNGDQASEHATEVDQPPQPTPEPTQDAHPPHDLSPDVAAPHVTQPGRSPAGTQVPKSVLENPLIRITDGFKIEQPGLIHPDNQFHNVADGSVYSTIFEEETAVTQVCWNPNLHCGGWAAAGMGSGLLRVEDLAL</sequence>
<evidence type="ECO:0000313" key="5">
    <source>
        <dbReference type="EMBL" id="KAJ9659907.1"/>
    </source>
</evidence>
<dbReference type="InterPro" id="IPR015943">
    <property type="entry name" value="WD40/YVTN_repeat-like_dom_sf"/>
</dbReference>
<evidence type="ECO:0000256" key="4">
    <source>
        <dbReference type="SAM" id="MobiDB-lite"/>
    </source>
</evidence>
<feature type="compositionally biased region" description="Polar residues" evidence="4">
    <location>
        <begin position="670"/>
        <end position="680"/>
    </location>
</feature>
<dbReference type="PANTHER" id="PTHR15052:SF2">
    <property type="entry name" value="GENERAL TRANSCRIPTION FACTOR 3C POLYPEPTIDE 2"/>
    <property type="match status" value="1"/>
</dbReference>
<dbReference type="PANTHER" id="PTHR15052">
    <property type="entry name" value="RNA POLYMERASE III TRANSCRIPTION INITIATION FACTOR COMPLEX SUBUNIT"/>
    <property type="match status" value="1"/>
</dbReference>
<comment type="caution">
    <text evidence="5">The sequence shown here is derived from an EMBL/GenBank/DDBJ whole genome shotgun (WGS) entry which is preliminary data.</text>
</comment>
<name>A0ABQ9NKA9_9PEZI</name>
<organism evidence="5 6">
    <name type="scientific">Coniosporium apollinis</name>
    <dbReference type="NCBI Taxonomy" id="61459"/>
    <lineage>
        <taxon>Eukaryota</taxon>
        <taxon>Fungi</taxon>
        <taxon>Dikarya</taxon>
        <taxon>Ascomycota</taxon>
        <taxon>Pezizomycotina</taxon>
        <taxon>Dothideomycetes</taxon>
        <taxon>Dothideomycetes incertae sedis</taxon>
        <taxon>Coniosporium</taxon>
    </lineage>
</organism>
<evidence type="ECO:0008006" key="7">
    <source>
        <dbReference type="Google" id="ProtNLM"/>
    </source>
</evidence>
<accession>A0ABQ9NKA9</accession>
<reference evidence="5" key="1">
    <citation type="submission" date="2022-10" db="EMBL/GenBank/DDBJ databases">
        <title>Culturing micro-colonial fungi from biological soil crusts in the Mojave desert and describing Neophaeococcomyces mojavensis, and introducing the new genera and species Taxawa tesnikishii.</title>
        <authorList>
            <person name="Kurbessoian T."/>
            <person name="Stajich J.E."/>
        </authorList>
    </citation>
    <scope>NUCLEOTIDE SEQUENCE</scope>
    <source>
        <strain evidence="5">TK_1</strain>
    </source>
</reference>
<keyword evidence="3" id="KW-0539">Nucleus</keyword>
<evidence type="ECO:0000256" key="2">
    <source>
        <dbReference type="ARBA" id="ARBA00023163"/>
    </source>
</evidence>
<evidence type="ECO:0000313" key="6">
    <source>
        <dbReference type="Proteomes" id="UP001172684"/>
    </source>
</evidence>
<dbReference type="Proteomes" id="UP001172684">
    <property type="component" value="Unassembled WGS sequence"/>
</dbReference>
<evidence type="ECO:0000256" key="3">
    <source>
        <dbReference type="ARBA" id="ARBA00023242"/>
    </source>
</evidence>
<feature type="compositionally biased region" description="Basic and acidic residues" evidence="4">
    <location>
        <begin position="658"/>
        <end position="669"/>
    </location>
</feature>
<evidence type="ECO:0000256" key="1">
    <source>
        <dbReference type="ARBA" id="ARBA00004123"/>
    </source>
</evidence>
<feature type="compositionally biased region" description="Acidic residues" evidence="4">
    <location>
        <begin position="43"/>
        <end position="71"/>
    </location>
</feature>
<dbReference type="InterPro" id="IPR036322">
    <property type="entry name" value="WD40_repeat_dom_sf"/>
</dbReference>